<organism evidence="6 7">
    <name type="scientific">Candidatus Thiodiazotropha lotti</name>
    <dbReference type="NCBI Taxonomy" id="2792787"/>
    <lineage>
        <taxon>Bacteria</taxon>
        <taxon>Pseudomonadati</taxon>
        <taxon>Pseudomonadota</taxon>
        <taxon>Gammaproteobacteria</taxon>
        <taxon>Chromatiales</taxon>
        <taxon>Sedimenticolaceae</taxon>
        <taxon>Candidatus Thiodiazotropha</taxon>
    </lineage>
</organism>
<dbReference type="AlphaFoldDB" id="A0A9E4K4I0"/>
<feature type="domain" description="HipA N-terminal subdomain 1" evidence="5">
    <location>
        <begin position="9"/>
        <end position="119"/>
    </location>
</feature>
<protein>
    <submittedName>
        <fullName evidence="6">Type II toxin-antitoxin system HipA family toxin</fullName>
    </submittedName>
</protein>
<dbReference type="GO" id="GO:0005829">
    <property type="term" value="C:cytosol"/>
    <property type="evidence" value="ECO:0007669"/>
    <property type="project" value="TreeGrafter"/>
</dbReference>
<keyword evidence="2" id="KW-0808">Transferase</keyword>
<dbReference type="InterPro" id="IPR017508">
    <property type="entry name" value="HipA_N1"/>
</dbReference>
<dbReference type="EMBL" id="JAEPDI010000003">
    <property type="protein sequence ID" value="MCG7938669.1"/>
    <property type="molecule type" value="Genomic_DNA"/>
</dbReference>
<evidence type="ECO:0000313" key="7">
    <source>
        <dbReference type="Proteomes" id="UP000886687"/>
    </source>
</evidence>
<evidence type="ECO:0000256" key="2">
    <source>
        <dbReference type="ARBA" id="ARBA00022679"/>
    </source>
</evidence>
<dbReference type="PANTHER" id="PTHR37419:SF8">
    <property type="entry name" value="TOXIN YJJJ"/>
    <property type="match status" value="1"/>
</dbReference>
<dbReference type="Proteomes" id="UP000886687">
    <property type="component" value="Unassembled WGS sequence"/>
</dbReference>
<keyword evidence="3" id="KW-0418">Kinase</keyword>
<dbReference type="InterPro" id="IPR012893">
    <property type="entry name" value="HipA-like_C"/>
</dbReference>
<evidence type="ECO:0000313" key="6">
    <source>
        <dbReference type="EMBL" id="MCG7938669.1"/>
    </source>
</evidence>
<name>A0A9E4K4I0_9GAMM</name>
<proteinExistence type="inferred from homology"/>
<feature type="domain" description="HipA-like C-terminal" evidence="4">
    <location>
        <begin position="169"/>
        <end position="403"/>
    </location>
</feature>
<dbReference type="Gene3D" id="1.10.1070.20">
    <property type="match status" value="1"/>
</dbReference>
<dbReference type="Pfam" id="PF07804">
    <property type="entry name" value="HipA_C"/>
    <property type="match status" value="1"/>
</dbReference>
<dbReference type="InterPro" id="IPR052028">
    <property type="entry name" value="HipA_Ser/Thr_kinase"/>
</dbReference>
<reference evidence="6" key="1">
    <citation type="journal article" date="2021" name="Proc. Natl. Acad. Sci. U.S.A.">
        <title>Global biogeography of chemosynthetic symbionts reveals both localized and globally distributed symbiont groups. .</title>
        <authorList>
            <person name="Osvatic J.T."/>
            <person name="Wilkins L.G.E."/>
            <person name="Leibrecht L."/>
            <person name="Leray M."/>
            <person name="Zauner S."/>
            <person name="Polzin J."/>
            <person name="Camacho Y."/>
            <person name="Gros O."/>
            <person name="van Gils J.A."/>
            <person name="Eisen J.A."/>
            <person name="Petersen J.M."/>
            <person name="Yuen B."/>
        </authorList>
    </citation>
    <scope>NUCLEOTIDE SEQUENCE</scope>
    <source>
        <strain evidence="6">MAGL173</strain>
    </source>
</reference>
<comment type="similarity">
    <text evidence="1">Belongs to the HipA Ser/Thr kinase family.</text>
</comment>
<accession>A0A9E4K4I0</accession>
<dbReference type="GO" id="GO:0004674">
    <property type="term" value="F:protein serine/threonine kinase activity"/>
    <property type="evidence" value="ECO:0007669"/>
    <property type="project" value="TreeGrafter"/>
</dbReference>
<gene>
    <name evidence="6" type="ORF">JAZ04_07405</name>
</gene>
<evidence type="ECO:0000259" key="5">
    <source>
        <dbReference type="Pfam" id="PF13657"/>
    </source>
</evidence>
<sequence length="431" mass="48944">MVDKIQIAQVKLWGELVGALAFDEQNGLGTFEYTKSWRESGLQLSPLHLPLSDRKFQFPELNRATYKGLPAAFADSLPDDFGNAVIDAWLARQGRDPGSFTPVERLQYMGQRGMGALEYFPQPGDRPRKDGELNLESLAEMAQKVIDGRANLQLDADTNGLETLFQVGTSAGGARAKAVVAVDKARRRIRSGQVALEDGYEHYLLKFDGIVESSRSQQTFGDPQGYGRMEYAYYLMARAVGIDISECELLQEGDRAHFLTRRFDRDGNRKLHYQSLCAMDHADYRQPGHYSYEALFGVLRSLRFNRPTALELYRRMVFNIVARNQDDHTKNFGFLMQRDGSWTLAPAFDLAYSYRADSKWVNSHQLTLNGKRDDFSLADLLQPAERFRPEAKRIIQQITDTVADWPRYAAKAGVPKKLSEVIKKNHRLNLT</sequence>
<dbReference type="Pfam" id="PF13657">
    <property type="entry name" value="Couple_hipA"/>
    <property type="match status" value="1"/>
</dbReference>
<evidence type="ECO:0000259" key="4">
    <source>
        <dbReference type="Pfam" id="PF07804"/>
    </source>
</evidence>
<dbReference type="PANTHER" id="PTHR37419">
    <property type="entry name" value="SERINE/THREONINE-PROTEIN KINASE TOXIN HIPA"/>
    <property type="match status" value="1"/>
</dbReference>
<evidence type="ECO:0000256" key="3">
    <source>
        <dbReference type="ARBA" id="ARBA00022777"/>
    </source>
</evidence>
<comment type="caution">
    <text evidence="6">The sequence shown here is derived from an EMBL/GenBank/DDBJ whole genome shotgun (WGS) entry which is preliminary data.</text>
</comment>
<evidence type="ECO:0000256" key="1">
    <source>
        <dbReference type="ARBA" id="ARBA00010164"/>
    </source>
</evidence>